<organism evidence="1">
    <name type="scientific">Tetraselmis sp. GSL018</name>
    <dbReference type="NCBI Taxonomy" id="582737"/>
    <lineage>
        <taxon>Eukaryota</taxon>
        <taxon>Viridiplantae</taxon>
        <taxon>Chlorophyta</taxon>
        <taxon>core chlorophytes</taxon>
        <taxon>Chlorodendrophyceae</taxon>
        <taxon>Chlorodendrales</taxon>
        <taxon>Chlorodendraceae</taxon>
        <taxon>Tetraselmis</taxon>
    </lineage>
</organism>
<dbReference type="AlphaFoldDB" id="A0A061QMD3"/>
<reference evidence="1" key="1">
    <citation type="submission" date="2014-05" db="EMBL/GenBank/DDBJ databases">
        <title>The transcriptome of the halophilic microalga Tetraselmis sp. GSL018 isolated from the Great Salt Lake, Utah.</title>
        <authorList>
            <person name="Jinkerson R.E."/>
            <person name="D'Adamo S."/>
            <person name="Posewitz M.C."/>
        </authorList>
    </citation>
    <scope>NUCLEOTIDE SEQUENCE</scope>
    <source>
        <strain evidence="1">GSL018</strain>
    </source>
</reference>
<sequence length="405" mass="43319">MEREVAATAPDSLSPYGGLSPRHVDAGALEAALGPHLVQEMPSVQELLGCLRRIEALSAEASAALAALRALRALSTVSGACSADGAASLRLGRPTEHMCALLKRCMAPLVGRPPAERPKQLEWCTELVTLLVGWLQTSITGLSDHMQGSLASPQHQLTTNLTGAVLQLLRMPWKKTRKEAAKDRSLQNGARALLPLLVNLQQRMPSLTPTTSALVEVMLAEFVPHYEGIQLLEQATSDLLAPLFKWSWDEPALKASSWEEVNASLRLAVRFAQSREGSLVLHNNGALSCCVSRAMWLLSREGGALGYAEEEQLPNPAGASHPQGEQVDVLRAYDGSSESAIHRMWLSVLALQGTVLRQLAAVPGHEAVPHAITFVTAAETRMLAALEPPSGLPSQPLTLAGLLTA</sequence>
<accession>A0A061QMD3</accession>
<proteinExistence type="predicted"/>
<protein>
    <submittedName>
        <fullName evidence="1">Uncharacterized protein</fullName>
    </submittedName>
</protein>
<name>A0A061QMD3_9CHLO</name>
<feature type="non-terminal residue" evidence="1">
    <location>
        <position position="405"/>
    </location>
</feature>
<gene>
    <name evidence="1" type="ORF">TSPGSL018_25105</name>
</gene>
<evidence type="ECO:0000313" key="1">
    <source>
        <dbReference type="EMBL" id="JAC61817.1"/>
    </source>
</evidence>
<dbReference type="EMBL" id="GBEZ01025248">
    <property type="protein sequence ID" value="JAC61817.1"/>
    <property type="molecule type" value="Transcribed_RNA"/>
</dbReference>